<evidence type="ECO:0000313" key="2">
    <source>
        <dbReference type="Proteomes" id="UP001497416"/>
    </source>
</evidence>
<sequence length="156" mass="18177">MKKILFLPLLLICFNSWTQKLTCNDFKIGTFYIPTTEEINKYRIEANDSIAEMIQKRDLSIKKWIVVRDKNTQIEWTNGIGNGKPEYEIIEWLDDCTYRLTYDATKSELNDEKKWVNDNNGIVVTKTKIENNCMSYTATMTTNDGQKISQNGIICK</sequence>
<proteinExistence type="predicted"/>
<accession>A0ABM9P0V5</accession>
<dbReference type="EMBL" id="CAXIXY010000004">
    <property type="protein sequence ID" value="CAL2085934.1"/>
    <property type="molecule type" value="Genomic_DNA"/>
</dbReference>
<dbReference type="Proteomes" id="UP001497416">
    <property type="component" value="Unassembled WGS sequence"/>
</dbReference>
<evidence type="ECO:0000313" key="1">
    <source>
        <dbReference type="EMBL" id="CAL2085934.1"/>
    </source>
</evidence>
<organism evidence="1 2">
    <name type="scientific">Tenacibaculum platacis</name>
    <dbReference type="NCBI Taxonomy" id="3137852"/>
    <lineage>
        <taxon>Bacteria</taxon>
        <taxon>Pseudomonadati</taxon>
        <taxon>Bacteroidota</taxon>
        <taxon>Flavobacteriia</taxon>
        <taxon>Flavobacteriales</taxon>
        <taxon>Flavobacteriaceae</taxon>
        <taxon>Tenacibaculum</taxon>
    </lineage>
</organism>
<keyword evidence="2" id="KW-1185">Reference proteome</keyword>
<name>A0ABM9P0V5_9FLAO</name>
<gene>
    <name evidence="1" type="ORF">T190607A01A_20556</name>
</gene>
<protein>
    <submittedName>
        <fullName evidence="1">Uncharacterized protein</fullName>
    </submittedName>
</protein>
<comment type="caution">
    <text evidence="1">The sequence shown here is derived from an EMBL/GenBank/DDBJ whole genome shotgun (WGS) entry which is preliminary data.</text>
</comment>
<reference evidence="1 2" key="1">
    <citation type="submission" date="2024-05" db="EMBL/GenBank/DDBJ databases">
        <authorList>
            <person name="Duchaud E."/>
        </authorList>
    </citation>
    <scope>NUCLEOTIDE SEQUENCE [LARGE SCALE GENOMIC DNA]</scope>
    <source>
        <strain evidence="1">Ena-SAMPLE-TAB-13-05-2024-13:56:06:370-140302</strain>
    </source>
</reference>
<dbReference type="RefSeq" id="WP_348712102.1">
    <property type="nucleotide sequence ID" value="NZ_CAXIXY010000004.1"/>
</dbReference>